<name>A0ABP0DTX2_9PEZI</name>
<sequence>MAERGLSERLVGSKSSFLGLVRDHRVNDLSYGHVGRLLYNSAGNTDDSNNEINRNDNDDSQELDDGENESSLVIGQLSTNRTAESVHNFQEIARFQAWYPPARHSASSIQTKTPLHLNRLLAEAPELLAGVAGPLYPGFIEVAKESEKLKMPQTRLPLLSYGEITEMSNRGPNGRLALAMVTGVSGHALRIIQLRREHWGWHPEGNLTLHLSNIDAENEGHWCENNLSINQIKFTTSGSGDEMGQVRQPARWILVQTAAETIVFEPTVHGVSVPHNRNCACEYAGRGRSYLTANPIFRIPIKETGGRPHCDVAFNPAVDAKPSQLAIIDDAGQWSVWNIIGSTQARRNVLLPFLHGRGTFTDGIIAGPSMPAPYDLGHLHRVAWLPNTVPLHGESTQSSTLLLGSATAISITNLEQPCMPLRVLNLTSNVGLENVVDVQVSPNNASHVFVLTSTTLFWLDFSSLHAIPPPRQQAKVRKPLLLLSCPHLKSPIDTTMKLSLTSSVSDKGETVTLALIYSMRHSEITMFWFPELKADCEPTFQQQNLQLARPGYETPDAESEWQMGQQAMLLLPKDVIIKQSGVRSESSFGHQYTQPGVSVFQMITLGSDLSLWSSLCASSSGRNSGRLAPFPPVLKRKHFQKRQTKVEKKMRAEVKDFERSFVVADDLDDHNHLHRPKAGLTDLPQQFTVTKKGFQRTCEVYNMAGTYNLLKRRLDKEGELAYEASAVVRSSENPSPLDIIQQVLDIAVEHGSFAYTTLLNISNHEYLKDYSANLTNLDWTRQLANVDIGEIEVARVSISCAIKLDEARGDAVQLYFSQISVAVMPRQTLGAVRGEAVTAAQHMFGNEDGGLSAASMPYSGQRLHSAMGSRSYTPLLSSPVPSQQLPSRSGTPNWLPSSPQEDGLNGNSILPSLEDGNDIDGLPESEIGEDPTVARLRQYAKSIKSEPLRNDGELRLLSHWPLGGDPAQFHWVPMGAAGEAEEELRRQAQDARDRKRKKMERRAARDRERLLLLSGAAGSGTGAAGFAHLSSPAALRIQPSSQLLSSQMPLGSSQQTANYFYAHQDDGVLSQPALASPRPMASQVFSSQVLMSSQPVIRTGYAPGSQRPKKKKAKVARGFK</sequence>
<evidence type="ECO:0000313" key="4">
    <source>
        <dbReference type="EMBL" id="CAK7271730.1"/>
    </source>
</evidence>
<evidence type="ECO:0000256" key="1">
    <source>
        <dbReference type="SAM" id="MobiDB-lite"/>
    </source>
</evidence>
<evidence type="ECO:0000313" key="5">
    <source>
        <dbReference type="Proteomes" id="UP001642502"/>
    </source>
</evidence>
<feature type="compositionally biased region" description="Basic residues" evidence="1">
    <location>
        <begin position="1107"/>
        <end position="1120"/>
    </location>
</feature>
<accession>A0ABP0DTX2</accession>
<feature type="region of interest" description="Disordered" evidence="1">
    <location>
        <begin position="871"/>
        <end position="929"/>
    </location>
</feature>
<dbReference type="Proteomes" id="UP001642502">
    <property type="component" value="Unassembled WGS sequence"/>
</dbReference>
<dbReference type="Pfam" id="PF10214">
    <property type="entry name" value="Rrn6_beta-prop"/>
    <property type="match status" value="1"/>
</dbReference>
<dbReference type="PANTHER" id="PTHR28221:SF2">
    <property type="entry name" value="RNA POLYMERASE I-SPECIFIC TRANSCRIPTION INITIATION FACTOR RRN6"/>
    <property type="match status" value="1"/>
</dbReference>
<dbReference type="EMBL" id="CAWUON010000077">
    <property type="protein sequence ID" value="CAK7271730.1"/>
    <property type="molecule type" value="Genomic_DNA"/>
</dbReference>
<protein>
    <submittedName>
        <fullName evidence="4">Uncharacterized protein</fullName>
    </submittedName>
</protein>
<comment type="caution">
    <text evidence="4">The sequence shown here is derived from an EMBL/GenBank/DDBJ whole genome shotgun (WGS) entry which is preliminary data.</text>
</comment>
<evidence type="ECO:0000259" key="2">
    <source>
        <dbReference type="Pfam" id="PF10214"/>
    </source>
</evidence>
<feature type="domain" description="RRN6 beta-propeller" evidence="2">
    <location>
        <begin position="156"/>
        <end position="534"/>
    </location>
</feature>
<proteinExistence type="predicted"/>
<reference evidence="4 5" key="1">
    <citation type="submission" date="2024-01" db="EMBL/GenBank/DDBJ databases">
        <authorList>
            <person name="Allen C."/>
            <person name="Tagirdzhanova G."/>
        </authorList>
    </citation>
    <scope>NUCLEOTIDE SEQUENCE [LARGE SCALE GENOMIC DNA]</scope>
    <source>
        <strain evidence="4 5">CBS 119000</strain>
    </source>
</reference>
<feature type="region of interest" description="Disordered" evidence="1">
    <location>
        <begin position="42"/>
        <end position="70"/>
    </location>
</feature>
<dbReference type="PANTHER" id="PTHR28221">
    <property type="entry name" value="RNA POLYMERASE I-SPECIFIC TRANSCRIPTION INITIATION FACTOR RRN6"/>
    <property type="match status" value="1"/>
</dbReference>
<dbReference type="InterPro" id="IPR019350">
    <property type="entry name" value="RNA_pol_I-sp_TIF_RRN6-like"/>
</dbReference>
<evidence type="ECO:0000259" key="3">
    <source>
        <dbReference type="Pfam" id="PF20639"/>
    </source>
</evidence>
<keyword evidence="5" id="KW-1185">Reference proteome</keyword>
<feature type="compositionally biased region" description="Polar residues" evidence="1">
    <location>
        <begin position="888"/>
        <end position="910"/>
    </location>
</feature>
<feature type="domain" description="RRN6 K-rich C-terminal" evidence="3">
    <location>
        <begin position="955"/>
        <end position="1119"/>
    </location>
</feature>
<feature type="compositionally biased region" description="Acidic residues" evidence="1">
    <location>
        <begin position="58"/>
        <end position="68"/>
    </location>
</feature>
<dbReference type="InterPro" id="IPR048536">
    <property type="entry name" value="Rrn6_K-rich"/>
</dbReference>
<feature type="compositionally biased region" description="Acidic residues" evidence="1">
    <location>
        <begin position="915"/>
        <end position="929"/>
    </location>
</feature>
<gene>
    <name evidence="4" type="ORF">SEPCBS119000_004754</name>
</gene>
<feature type="region of interest" description="Disordered" evidence="1">
    <location>
        <begin position="1097"/>
        <end position="1120"/>
    </location>
</feature>
<organism evidence="4 5">
    <name type="scientific">Sporothrix epigloea</name>
    <dbReference type="NCBI Taxonomy" id="1892477"/>
    <lineage>
        <taxon>Eukaryota</taxon>
        <taxon>Fungi</taxon>
        <taxon>Dikarya</taxon>
        <taxon>Ascomycota</taxon>
        <taxon>Pezizomycotina</taxon>
        <taxon>Sordariomycetes</taxon>
        <taxon>Sordariomycetidae</taxon>
        <taxon>Ophiostomatales</taxon>
        <taxon>Ophiostomataceae</taxon>
        <taxon>Sporothrix</taxon>
    </lineage>
</organism>
<dbReference type="InterPro" id="IPR048535">
    <property type="entry name" value="RRN6_beta-prop"/>
</dbReference>
<dbReference type="Pfam" id="PF20639">
    <property type="entry name" value="Rrn6_K-rich"/>
    <property type="match status" value="1"/>
</dbReference>
<feature type="compositionally biased region" description="Polar residues" evidence="1">
    <location>
        <begin position="42"/>
        <end position="52"/>
    </location>
</feature>
<feature type="compositionally biased region" description="Low complexity" evidence="1">
    <location>
        <begin position="874"/>
        <end position="887"/>
    </location>
</feature>